<keyword evidence="2" id="KW-1133">Transmembrane helix</keyword>
<keyword evidence="2" id="KW-0812">Transmembrane</keyword>
<feature type="compositionally biased region" description="Polar residues" evidence="1">
    <location>
        <begin position="315"/>
        <end position="325"/>
    </location>
</feature>
<comment type="caution">
    <text evidence="3">The sequence shown here is derived from an EMBL/GenBank/DDBJ whole genome shotgun (WGS) entry which is preliminary data.</text>
</comment>
<protein>
    <submittedName>
        <fullName evidence="3">Uncharacterized protein</fullName>
    </submittedName>
</protein>
<evidence type="ECO:0000256" key="2">
    <source>
        <dbReference type="SAM" id="Phobius"/>
    </source>
</evidence>
<feature type="compositionally biased region" description="Basic and acidic residues" evidence="1">
    <location>
        <begin position="220"/>
        <end position="229"/>
    </location>
</feature>
<feature type="transmembrane region" description="Helical" evidence="2">
    <location>
        <begin position="372"/>
        <end position="391"/>
    </location>
</feature>
<feature type="region of interest" description="Disordered" evidence="1">
    <location>
        <begin position="200"/>
        <end position="229"/>
    </location>
</feature>
<gene>
    <name evidence="3" type="ORF">SMACR_05341</name>
</gene>
<dbReference type="Proteomes" id="UP000433876">
    <property type="component" value="Unassembled WGS sequence"/>
</dbReference>
<keyword evidence="2" id="KW-0472">Membrane</keyword>
<feature type="compositionally biased region" description="Polar residues" evidence="1">
    <location>
        <begin position="8"/>
        <end position="39"/>
    </location>
</feature>
<dbReference type="VEuPathDB" id="FungiDB:SMAC_05341"/>
<feature type="compositionally biased region" description="Basic and acidic residues" evidence="1">
    <location>
        <begin position="277"/>
        <end position="287"/>
    </location>
</feature>
<sequence length="416" mass="46639">MSAHGRSDSVSQASNASGERPSSNQSNIPSEHGFETSTAHAGPLDNQPHLAAGAGVNHARNVSNTPTIVIPPKRPRHQYHVSISSTISEENPCDISNDCFRKTRPLLKKTNKLLMRYREYIPNDEASGALRDRYQQLAELIKTREKEYTEMTEDRNSWLASGIAPSICWSLGRFTLVIPSLTKMMFNEFYSFIDTNGGREGGLTNPNRIESDSESDSEAENIRIRRTDNTKATNKAIQVVKRNMKNIEKRMKKFVEDITKIAKGFSDMRTAVGDLPRPAEARLDRSNPDNIFAPKDASYRRDGQYSPDATPPPKSRSTSPGSYTAPNPEAKTLERLLSLQCFLRSEFSLQQLALKGKYHFLLFRKGSDHTQFWFLAFALLVSGLLAFVLSFSRSFYLAMHSGNASGKVRLAWFGFS</sequence>
<dbReference type="AlphaFoldDB" id="A0A8S8ZUW2"/>
<name>A0A8S8ZUW2_SORMA</name>
<feature type="region of interest" description="Disordered" evidence="1">
    <location>
        <begin position="277"/>
        <end position="327"/>
    </location>
</feature>
<reference evidence="3 4" key="1">
    <citation type="submission" date="2017-07" db="EMBL/GenBank/DDBJ databases">
        <title>Genome sequence of the Sordaria macrospora wild type strain R19027.</title>
        <authorList>
            <person name="Nowrousian M."/>
            <person name="Teichert I."/>
            <person name="Kueck U."/>
        </authorList>
    </citation>
    <scope>NUCLEOTIDE SEQUENCE [LARGE SCALE GENOMIC DNA]</scope>
    <source>
        <strain evidence="3 4">R19027</strain>
        <tissue evidence="3">Mycelium</tissue>
    </source>
</reference>
<proteinExistence type="predicted"/>
<feature type="region of interest" description="Disordered" evidence="1">
    <location>
        <begin position="1"/>
        <end position="51"/>
    </location>
</feature>
<accession>A0A8S8ZUW2</accession>
<organism evidence="3 4">
    <name type="scientific">Sordaria macrospora</name>
    <dbReference type="NCBI Taxonomy" id="5147"/>
    <lineage>
        <taxon>Eukaryota</taxon>
        <taxon>Fungi</taxon>
        <taxon>Dikarya</taxon>
        <taxon>Ascomycota</taxon>
        <taxon>Pezizomycotina</taxon>
        <taxon>Sordariomycetes</taxon>
        <taxon>Sordariomycetidae</taxon>
        <taxon>Sordariales</taxon>
        <taxon>Sordariaceae</taxon>
        <taxon>Sordaria</taxon>
    </lineage>
</organism>
<evidence type="ECO:0000313" key="4">
    <source>
        <dbReference type="Proteomes" id="UP000433876"/>
    </source>
</evidence>
<evidence type="ECO:0000313" key="3">
    <source>
        <dbReference type="EMBL" id="KAA8633823.1"/>
    </source>
</evidence>
<evidence type="ECO:0000256" key="1">
    <source>
        <dbReference type="SAM" id="MobiDB-lite"/>
    </source>
</evidence>
<dbReference type="EMBL" id="NMPR01000031">
    <property type="protein sequence ID" value="KAA8633823.1"/>
    <property type="molecule type" value="Genomic_DNA"/>
</dbReference>